<dbReference type="SMART" id="SM00332">
    <property type="entry name" value="PP2Cc"/>
    <property type="match status" value="1"/>
</dbReference>
<dbReference type="PANTHER" id="PTHR13832">
    <property type="entry name" value="PROTEIN PHOSPHATASE 2C"/>
    <property type="match status" value="1"/>
</dbReference>
<dbReference type="InterPro" id="IPR036457">
    <property type="entry name" value="PPM-type-like_dom_sf"/>
</dbReference>
<dbReference type="PANTHER" id="PTHR13832:SF792">
    <property type="entry name" value="GM14286P"/>
    <property type="match status" value="1"/>
</dbReference>
<sequence>MATSVISLPTASSSENLHALAEVSDFGLTDMGYPGQGPWTYRILQDPSLTEELCRRSGARTYLFGVDVVSLQPCPSHISQSQDRYVVEEWDLPDGKWIFNGVFDGHLNRHTVDFVVQMLPSDIKQALHAAIPSSAFICPSQVSHILHSAVRKIDNTITSHFLDLFPRDSTALDQLNDSDIQLAFKRDGRYNHNYDVAVRSLGGTTLVLSLTDSRGNLWVVNLGDCRAVLGLRQHGIWSGKQITSVHDPHNPGELSRVSLEHPDEVDAIKDGRVIGFLEPTRAIGDTWLKVPAIYASRVYSNLKQPWISSKKFKEYAKRILTPPYISNIPDIHHYVLDQPYFVLLASDGVLSTERYADMEAEEIVEHWVNITGRALDSRSSKISNPALCLLRDMIGGDDTHMASRNLTVEMEERWMDDTTILIQGVGCGRL</sequence>
<gene>
    <name evidence="2" type="ORF">D9615_002436</name>
</gene>
<dbReference type="Proteomes" id="UP000565441">
    <property type="component" value="Unassembled WGS sequence"/>
</dbReference>
<evidence type="ECO:0000313" key="3">
    <source>
        <dbReference type="Proteomes" id="UP000565441"/>
    </source>
</evidence>
<evidence type="ECO:0000313" key="2">
    <source>
        <dbReference type="EMBL" id="KAF5386116.1"/>
    </source>
</evidence>
<protein>
    <recommendedName>
        <fullName evidence="1">PPM-type phosphatase domain-containing protein</fullName>
    </recommendedName>
</protein>
<proteinExistence type="predicted"/>
<dbReference type="OrthoDB" id="420076at2759"/>
<reference evidence="2 3" key="1">
    <citation type="journal article" date="2020" name="ISME J.">
        <title>Uncovering the hidden diversity of litter-decomposition mechanisms in mushroom-forming fungi.</title>
        <authorList>
            <person name="Floudas D."/>
            <person name="Bentzer J."/>
            <person name="Ahren D."/>
            <person name="Johansson T."/>
            <person name="Persson P."/>
            <person name="Tunlid A."/>
        </authorList>
    </citation>
    <scope>NUCLEOTIDE SEQUENCE [LARGE SCALE GENOMIC DNA]</scope>
    <source>
        <strain evidence="2 3">CBS 661.87</strain>
    </source>
</reference>
<name>A0A8H5HMC6_9AGAR</name>
<dbReference type="InterPro" id="IPR001932">
    <property type="entry name" value="PPM-type_phosphatase-like_dom"/>
</dbReference>
<evidence type="ECO:0000259" key="1">
    <source>
        <dbReference type="PROSITE" id="PS51746"/>
    </source>
</evidence>
<dbReference type="AlphaFoldDB" id="A0A8H5HMC6"/>
<accession>A0A8H5HMC6</accession>
<dbReference type="InterPro" id="IPR015655">
    <property type="entry name" value="PP2C"/>
</dbReference>
<dbReference type="SUPFAM" id="SSF81606">
    <property type="entry name" value="PP2C-like"/>
    <property type="match status" value="1"/>
</dbReference>
<keyword evidence="3" id="KW-1185">Reference proteome</keyword>
<feature type="domain" description="PPM-type phosphatase" evidence="1">
    <location>
        <begin position="65"/>
        <end position="425"/>
    </location>
</feature>
<dbReference type="Gene3D" id="3.60.40.10">
    <property type="entry name" value="PPM-type phosphatase domain"/>
    <property type="match status" value="1"/>
</dbReference>
<comment type="caution">
    <text evidence="2">The sequence shown here is derived from an EMBL/GenBank/DDBJ whole genome shotgun (WGS) entry which is preliminary data.</text>
</comment>
<dbReference type="PROSITE" id="PS51746">
    <property type="entry name" value="PPM_2"/>
    <property type="match status" value="1"/>
</dbReference>
<dbReference type="GO" id="GO:0004722">
    <property type="term" value="F:protein serine/threonine phosphatase activity"/>
    <property type="evidence" value="ECO:0007669"/>
    <property type="project" value="InterPro"/>
</dbReference>
<organism evidence="2 3">
    <name type="scientific">Tricholomella constricta</name>
    <dbReference type="NCBI Taxonomy" id="117010"/>
    <lineage>
        <taxon>Eukaryota</taxon>
        <taxon>Fungi</taxon>
        <taxon>Dikarya</taxon>
        <taxon>Basidiomycota</taxon>
        <taxon>Agaricomycotina</taxon>
        <taxon>Agaricomycetes</taxon>
        <taxon>Agaricomycetidae</taxon>
        <taxon>Agaricales</taxon>
        <taxon>Tricholomatineae</taxon>
        <taxon>Lyophyllaceae</taxon>
        <taxon>Tricholomella</taxon>
    </lineage>
</organism>
<dbReference type="CDD" id="cd00143">
    <property type="entry name" value="PP2Cc"/>
    <property type="match status" value="1"/>
</dbReference>
<dbReference type="Pfam" id="PF00481">
    <property type="entry name" value="PP2C"/>
    <property type="match status" value="1"/>
</dbReference>
<dbReference type="EMBL" id="JAACJP010000003">
    <property type="protein sequence ID" value="KAF5386116.1"/>
    <property type="molecule type" value="Genomic_DNA"/>
</dbReference>